<dbReference type="GO" id="GO:0016567">
    <property type="term" value="P:protein ubiquitination"/>
    <property type="evidence" value="ECO:0007669"/>
    <property type="project" value="InterPro"/>
</dbReference>
<dbReference type="PROSITE" id="PS50144">
    <property type="entry name" value="MATH"/>
    <property type="match status" value="1"/>
</dbReference>
<evidence type="ECO:0000259" key="1">
    <source>
        <dbReference type="PROSITE" id="PS50144"/>
    </source>
</evidence>
<dbReference type="SUPFAM" id="SSF49599">
    <property type="entry name" value="TRAF domain-like"/>
    <property type="match status" value="1"/>
</dbReference>
<evidence type="ECO:0000313" key="3">
    <source>
        <dbReference type="Proteomes" id="UP000095767"/>
    </source>
</evidence>
<comment type="caution">
    <text evidence="2">The sequence shown here is derived from an EMBL/GenBank/DDBJ whole genome shotgun (WGS) entry which is preliminary data.</text>
</comment>
<name>A0A1E5UZ92_9POAL</name>
<evidence type="ECO:0000313" key="2">
    <source>
        <dbReference type="EMBL" id="OEL18148.1"/>
    </source>
</evidence>
<dbReference type="STRING" id="888268.A0A1E5UZ92"/>
<reference evidence="2 3" key="1">
    <citation type="submission" date="2016-09" db="EMBL/GenBank/DDBJ databases">
        <title>The draft genome of Dichanthelium oligosanthes: A C3 panicoid grass species.</title>
        <authorList>
            <person name="Studer A.J."/>
            <person name="Schnable J.C."/>
            <person name="Brutnell T.P."/>
        </authorList>
    </citation>
    <scope>NUCLEOTIDE SEQUENCE [LARGE SCALE GENOMIC DNA]</scope>
    <source>
        <strain evidence="3">cv. Kellogg 1175</strain>
        <tissue evidence="2">Leaf</tissue>
    </source>
</reference>
<dbReference type="PANTHER" id="PTHR26379">
    <property type="entry name" value="BTB/POZ AND MATH DOMAIN-CONTAINING PROTEIN 1"/>
    <property type="match status" value="1"/>
</dbReference>
<dbReference type="InterPro" id="IPR002083">
    <property type="entry name" value="MATH/TRAF_dom"/>
</dbReference>
<keyword evidence="3" id="KW-1185">Reference proteome</keyword>
<accession>A0A1E5UZ92</accession>
<dbReference type="EMBL" id="LWDX02057598">
    <property type="protein sequence ID" value="OEL18148.1"/>
    <property type="molecule type" value="Genomic_DNA"/>
</dbReference>
<feature type="domain" description="MATH" evidence="1">
    <location>
        <begin position="1"/>
        <end position="115"/>
    </location>
</feature>
<dbReference type="Pfam" id="PF22486">
    <property type="entry name" value="MATH_2"/>
    <property type="match status" value="1"/>
</dbReference>
<dbReference type="PANTHER" id="PTHR26379:SF469">
    <property type="entry name" value="MAB1"/>
    <property type="match status" value="1"/>
</dbReference>
<dbReference type="Proteomes" id="UP000095767">
    <property type="component" value="Unassembled WGS sequence"/>
</dbReference>
<dbReference type="Gene3D" id="2.60.210.10">
    <property type="entry name" value="Apoptosis, Tumor Necrosis Factor Receptor Associated Protein 2, Chain A"/>
    <property type="match status" value="1"/>
</dbReference>
<sequence length="115" mass="12913">MAIGQFVSSEDIAVGGHLWRVNYYPNGDSKDNDGEYVSIFLKLADKSKNVKAIFEAFMMDKDGQPSKSHKRKRAISEFPTDGCNEDWGWKQFVERCHLLPDCVADDASRSCAGSF</sequence>
<gene>
    <name evidence="2" type="ORF">BAE44_0020836</name>
</gene>
<dbReference type="AlphaFoldDB" id="A0A1E5UZ92"/>
<proteinExistence type="predicted"/>
<organism evidence="2 3">
    <name type="scientific">Dichanthelium oligosanthes</name>
    <dbReference type="NCBI Taxonomy" id="888268"/>
    <lineage>
        <taxon>Eukaryota</taxon>
        <taxon>Viridiplantae</taxon>
        <taxon>Streptophyta</taxon>
        <taxon>Embryophyta</taxon>
        <taxon>Tracheophyta</taxon>
        <taxon>Spermatophyta</taxon>
        <taxon>Magnoliopsida</taxon>
        <taxon>Liliopsida</taxon>
        <taxon>Poales</taxon>
        <taxon>Poaceae</taxon>
        <taxon>PACMAD clade</taxon>
        <taxon>Panicoideae</taxon>
        <taxon>Panicodae</taxon>
        <taxon>Paniceae</taxon>
        <taxon>Dichantheliinae</taxon>
        <taxon>Dichanthelium</taxon>
    </lineage>
</organism>
<protein>
    <recommendedName>
        <fullName evidence="1">MATH domain-containing protein</fullName>
    </recommendedName>
</protein>
<dbReference type="InterPro" id="IPR045005">
    <property type="entry name" value="BPM1-6"/>
</dbReference>
<dbReference type="InterPro" id="IPR008974">
    <property type="entry name" value="TRAF-like"/>
</dbReference>
<dbReference type="CDD" id="cd00121">
    <property type="entry name" value="MATH"/>
    <property type="match status" value="1"/>
</dbReference>
<dbReference type="OrthoDB" id="595201at2759"/>